<feature type="transmembrane region" description="Helical" evidence="1">
    <location>
        <begin position="106"/>
        <end position="129"/>
    </location>
</feature>
<organism evidence="2 3">
    <name type="scientific">Thalassospira tepidiphila</name>
    <dbReference type="NCBI Taxonomy" id="393657"/>
    <lineage>
        <taxon>Bacteria</taxon>
        <taxon>Pseudomonadati</taxon>
        <taxon>Pseudomonadota</taxon>
        <taxon>Alphaproteobacteria</taxon>
        <taxon>Rhodospirillales</taxon>
        <taxon>Thalassospiraceae</taxon>
        <taxon>Thalassospira</taxon>
    </lineage>
</organism>
<feature type="transmembrane region" description="Helical" evidence="1">
    <location>
        <begin position="33"/>
        <end position="52"/>
    </location>
</feature>
<accession>A0ABX0X692</accession>
<name>A0ABX0X692_9PROT</name>
<feature type="transmembrane region" description="Helical" evidence="1">
    <location>
        <begin position="64"/>
        <end position="81"/>
    </location>
</feature>
<comment type="caution">
    <text evidence="2">The sequence shown here is derived from an EMBL/GenBank/DDBJ whole genome shotgun (WGS) entry which is preliminary data.</text>
</comment>
<evidence type="ECO:0000313" key="2">
    <source>
        <dbReference type="EMBL" id="NJB76993.1"/>
    </source>
</evidence>
<dbReference type="RefSeq" id="WP_157097760.1">
    <property type="nucleotide sequence ID" value="NZ_BAAAEQ010000004.1"/>
</dbReference>
<keyword evidence="1" id="KW-0812">Transmembrane</keyword>
<protein>
    <submittedName>
        <fullName evidence="2">Uncharacterized protein</fullName>
    </submittedName>
</protein>
<keyword evidence="1" id="KW-0472">Membrane</keyword>
<gene>
    <name evidence="2" type="ORF">GGR96_004121</name>
</gene>
<keyword evidence="3" id="KW-1185">Reference proteome</keyword>
<reference evidence="2 3" key="1">
    <citation type="submission" date="2020-03" db="EMBL/GenBank/DDBJ databases">
        <title>Genomic Encyclopedia of Type Strains, Phase IV (KMG-IV): sequencing the most valuable type-strain genomes for metagenomic binning, comparative biology and taxonomic classification.</title>
        <authorList>
            <person name="Goeker M."/>
        </authorList>
    </citation>
    <scope>NUCLEOTIDE SEQUENCE [LARGE SCALE GENOMIC DNA]</scope>
    <source>
        <strain evidence="2 3">DSM 18888</strain>
    </source>
</reference>
<sequence length="130" mass="14704">MKADPEKVADALSDWVGEEIKNTTKRYHDLGRYMFTVSTGTVAFIVSVNSVINPGDKGFTAAKLSFFWLGISLIFSVYILLPKEWRLDGSIDLEDKLHELVKDYRLILLCWFGFWVVGLALGLFDLAVLL</sequence>
<keyword evidence="1" id="KW-1133">Transmembrane helix</keyword>
<dbReference type="EMBL" id="JAATJD010000004">
    <property type="protein sequence ID" value="NJB76993.1"/>
    <property type="molecule type" value="Genomic_DNA"/>
</dbReference>
<dbReference type="Proteomes" id="UP000556869">
    <property type="component" value="Unassembled WGS sequence"/>
</dbReference>
<evidence type="ECO:0000313" key="3">
    <source>
        <dbReference type="Proteomes" id="UP000556869"/>
    </source>
</evidence>
<proteinExistence type="predicted"/>
<evidence type="ECO:0000256" key="1">
    <source>
        <dbReference type="SAM" id="Phobius"/>
    </source>
</evidence>